<sequence>MVQRLAQLWLGLLLVMLASACANDPPPAPPAPVAGASETVRSSYVLAPGDRLRITVFSEDRLSGEFGVTTTGQISFPLIGNLDVAGKTLADVQSMIRTRLADGYVNDPRVTAEFVTFRPFFVLGEVARPGQFPYADGLTLRQAIASAGGFTYRAKRDRVFIQLPGDTKEYTVDLEAESNRLVKPGEIIRVGERFF</sequence>
<feature type="domain" description="Polysaccharide export protein N-terminal" evidence="3">
    <location>
        <begin position="40"/>
        <end position="112"/>
    </location>
</feature>
<dbReference type="GO" id="GO:0015159">
    <property type="term" value="F:polysaccharide transmembrane transporter activity"/>
    <property type="evidence" value="ECO:0007669"/>
    <property type="project" value="InterPro"/>
</dbReference>
<proteinExistence type="predicted"/>
<dbReference type="RefSeq" id="WP_097063154.1">
    <property type="nucleotide sequence ID" value="NZ_OBMI01000001.1"/>
</dbReference>
<dbReference type="InterPro" id="IPR003715">
    <property type="entry name" value="Poly_export_N"/>
</dbReference>
<evidence type="ECO:0000256" key="1">
    <source>
        <dbReference type="ARBA" id="ARBA00022729"/>
    </source>
</evidence>
<dbReference type="Pfam" id="PF02563">
    <property type="entry name" value="Poly_export"/>
    <property type="match status" value="1"/>
</dbReference>
<name>A0A285QLU9_9SPHN</name>
<evidence type="ECO:0000313" key="6">
    <source>
        <dbReference type="Proteomes" id="UP000219494"/>
    </source>
</evidence>
<feature type="signal peptide" evidence="2">
    <location>
        <begin position="1"/>
        <end position="22"/>
    </location>
</feature>
<organism evidence="5 6">
    <name type="scientific">Sphingomonas guangdongensis</name>
    <dbReference type="NCBI Taxonomy" id="1141890"/>
    <lineage>
        <taxon>Bacteria</taxon>
        <taxon>Pseudomonadati</taxon>
        <taxon>Pseudomonadota</taxon>
        <taxon>Alphaproteobacteria</taxon>
        <taxon>Sphingomonadales</taxon>
        <taxon>Sphingomonadaceae</taxon>
        <taxon>Sphingomonas</taxon>
    </lineage>
</organism>
<dbReference type="InterPro" id="IPR049712">
    <property type="entry name" value="Poly_export"/>
</dbReference>
<evidence type="ECO:0000313" key="5">
    <source>
        <dbReference type="EMBL" id="SOB81072.1"/>
    </source>
</evidence>
<feature type="chain" id="PRO_5013329768" evidence="2">
    <location>
        <begin position="23"/>
        <end position="195"/>
    </location>
</feature>
<dbReference type="PANTHER" id="PTHR33619:SF3">
    <property type="entry name" value="POLYSACCHARIDE EXPORT PROTEIN GFCE-RELATED"/>
    <property type="match status" value="1"/>
</dbReference>
<dbReference type="Gene3D" id="3.30.1950.10">
    <property type="entry name" value="wza like domain"/>
    <property type="match status" value="1"/>
</dbReference>
<dbReference type="PANTHER" id="PTHR33619">
    <property type="entry name" value="POLYSACCHARIDE EXPORT PROTEIN GFCE-RELATED"/>
    <property type="match status" value="1"/>
</dbReference>
<protein>
    <submittedName>
        <fullName evidence="5">Polysaccharide export outer membrane protein</fullName>
    </submittedName>
</protein>
<reference evidence="5 6" key="1">
    <citation type="submission" date="2017-07" db="EMBL/GenBank/DDBJ databases">
        <authorList>
            <person name="Sun Z.S."/>
            <person name="Albrecht U."/>
            <person name="Echele G."/>
            <person name="Lee C.C."/>
        </authorList>
    </citation>
    <scope>NUCLEOTIDE SEQUENCE [LARGE SCALE GENOMIC DNA]</scope>
    <source>
        <strain evidence="5 6">CGMCC 1.12672</strain>
    </source>
</reference>
<dbReference type="InterPro" id="IPR019554">
    <property type="entry name" value="Soluble_ligand-bd"/>
</dbReference>
<evidence type="ECO:0000256" key="2">
    <source>
        <dbReference type="SAM" id="SignalP"/>
    </source>
</evidence>
<dbReference type="OrthoDB" id="197007at2"/>
<evidence type="ECO:0000259" key="4">
    <source>
        <dbReference type="Pfam" id="PF10531"/>
    </source>
</evidence>
<feature type="domain" description="Soluble ligand binding" evidence="4">
    <location>
        <begin position="120"/>
        <end position="162"/>
    </location>
</feature>
<dbReference type="PROSITE" id="PS51257">
    <property type="entry name" value="PROKAR_LIPOPROTEIN"/>
    <property type="match status" value="1"/>
</dbReference>
<dbReference type="Pfam" id="PF10531">
    <property type="entry name" value="SLBB"/>
    <property type="match status" value="1"/>
</dbReference>
<gene>
    <name evidence="5" type="ORF">SAMN06297144_1381</name>
</gene>
<dbReference type="Gene3D" id="3.10.560.10">
    <property type="entry name" value="Outer membrane lipoprotein wza domain like"/>
    <property type="match status" value="1"/>
</dbReference>
<keyword evidence="6" id="KW-1185">Reference proteome</keyword>
<dbReference type="EMBL" id="OBMI01000001">
    <property type="protein sequence ID" value="SOB81072.1"/>
    <property type="molecule type" value="Genomic_DNA"/>
</dbReference>
<evidence type="ECO:0000259" key="3">
    <source>
        <dbReference type="Pfam" id="PF02563"/>
    </source>
</evidence>
<dbReference type="AlphaFoldDB" id="A0A285QLU9"/>
<dbReference type="Proteomes" id="UP000219494">
    <property type="component" value="Unassembled WGS sequence"/>
</dbReference>
<keyword evidence="1 2" id="KW-0732">Signal</keyword>
<accession>A0A285QLU9</accession>